<accession>A0A2T9X9V2</accession>
<evidence type="ECO:0000313" key="1">
    <source>
        <dbReference type="EMBL" id="PVU76876.1"/>
    </source>
</evidence>
<dbReference type="EMBL" id="QEFD01000063">
    <property type="protein sequence ID" value="PVU76876.1"/>
    <property type="molecule type" value="Genomic_DNA"/>
</dbReference>
<organism evidence="1 2">
    <name type="scientific">Acidianus hospitalis</name>
    <dbReference type="NCBI Taxonomy" id="563177"/>
    <lineage>
        <taxon>Archaea</taxon>
        <taxon>Thermoproteota</taxon>
        <taxon>Thermoprotei</taxon>
        <taxon>Sulfolobales</taxon>
        <taxon>Sulfolobaceae</taxon>
        <taxon>Acidianus</taxon>
    </lineage>
</organism>
<dbReference type="Proteomes" id="UP000245638">
    <property type="component" value="Unassembled WGS sequence"/>
</dbReference>
<name>A0A2T9X9V2_9CREN</name>
<evidence type="ECO:0000313" key="2">
    <source>
        <dbReference type="Proteomes" id="UP000245638"/>
    </source>
</evidence>
<dbReference type="OMA" id="IRMEFMA"/>
<gene>
    <name evidence="1" type="ORF">DDW13_01965</name>
</gene>
<dbReference type="SUPFAM" id="SSF57783">
    <property type="entry name" value="Zinc beta-ribbon"/>
    <property type="match status" value="1"/>
</dbReference>
<dbReference type="RefSeq" id="WP_013776076.1">
    <property type="nucleotide sequence ID" value="NC_015518.1"/>
</dbReference>
<dbReference type="Gene3D" id="2.20.25.10">
    <property type="match status" value="1"/>
</dbReference>
<protein>
    <submittedName>
        <fullName evidence="1">Uncharacterized protein</fullName>
    </submittedName>
</protein>
<dbReference type="AlphaFoldDB" id="A0A2T9X9V2"/>
<sequence>MKEVLCPKCGIRMEFMAETESNSEGREVRYFYRCPACGTKINESIMKILKKDSAVIIKVLQ</sequence>
<comment type="caution">
    <text evidence="1">The sequence shown here is derived from an EMBL/GenBank/DDBJ whole genome shotgun (WGS) entry which is preliminary data.</text>
</comment>
<reference evidence="1 2" key="1">
    <citation type="journal article" date="2015" name="Appl. Environ. Microbiol.">
        <title>Nanoarchaeota, Their Sulfolobales Host, and Nanoarchaeota Virus Distribution across Yellowstone National Park Hot Springs.</title>
        <authorList>
            <person name="Munson-McGee J.H."/>
            <person name="Field E.K."/>
            <person name="Bateson M."/>
            <person name="Rooney C."/>
            <person name="Stepanauskas R."/>
            <person name="Young M.J."/>
        </authorList>
    </citation>
    <scope>NUCLEOTIDE SEQUENCE [LARGE SCALE GENOMIC DNA]</scope>
    <source>
        <strain evidence="1">SCGC AC-742_N10</strain>
    </source>
</reference>
<proteinExistence type="predicted"/>